<dbReference type="EMBL" id="AICQ01000032">
    <property type="protein sequence ID" value="EID20151.1"/>
    <property type="molecule type" value="Genomic_DNA"/>
</dbReference>
<name>A0AAD2Y4G0_STRCV</name>
<sequence>MISIVNIEFKKELSKRIYEARKRSRPKRCLLCDKEITNLCNSHSVPQFVLKNLAENGKIVQSTMLMSFEDIDFFDIEKGINNSGTFKYICDNCDNTFFKDYESEESLLGDITDKMLAEIALKDELLNVAKRSQEKELYKQMEDRIFGIDMLMEQHDLDLRDFHFDIELHKKEIIDNSKGAYQIIYKELLPYVVPIATQVSVTLKSDMYGYPVNDIYDFSPDVRMEGLHLVIFPLKKQTLVLTFYHKKNKKYRSLRHQFNSENSNKVKKFLNYVLFAYTEHYFLSKQISERILQHDKLIQLSKEIFQRPKFSRTIQPNYVPVKPDEIPNLLSKEWAIGE</sequence>
<organism evidence="1 2">
    <name type="scientific">Streptococcus constellatus subsp. constellatus SK53</name>
    <dbReference type="NCBI Taxonomy" id="1095730"/>
    <lineage>
        <taxon>Bacteria</taxon>
        <taxon>Bacillati</taxon>
        <taxon>Bacillota</taxon>
        <taxon>Bacilli</taxon>
        <taxon>Lactobacillales</taxon>
        <taxon>Streptococcaceae</taxon>
        <taxon>Streptococcus</taxon>
        <taxon>Streptococcus anginosus group</taxon>
    </lineage>
</organism>
<protein>
    <recommendedName>
        <fullName evidence="3">HNH endonuclease</fullName>
    </recommendedName>
</protein>
<dbReference type="RefSeq" id="WP_006270113.1">
    <property type="nucleotide sequence ID" value="NZ_AICQ01000032.1"/>
</dbReference>
<dbReference type="AlphaFoldDB" id="A0AAD2Y4G0"/>
<gene>
    <name evidence="1" type="ORF">HMPREF1044_1698</name>
</gene>
<evidence type="ECO:0008006" key="3">
    <source>
        <dbReference type="Google" id="ProtNLM"/>
    </source>
</evidence>
<evidence type="ECO:0000313" key="1">
    <source>
        <dbReference type="EMBL" id="EID20151.1"/>
    </source>
</evidence>
<reference evidence="1 2" key="1">
    <citation type="submission" date="2012-01" db="EMBL/GenBank/DDBJ databases">
        <authorList>
            <person name="Harkins D.M."/>
            <person name="Madupu R."/>
            <person name="Durkin A.S."/>
            <person name="Torralba M."/>
            <person name="Methe B."/>
            <person name="Sutton G.G."/>
            <person name="Nelson K.E."/>
        </authorList>
    </citation>
    <scope>NUCLEOTIDE SEQUENCE [LARGE SCALE GENOMIC DNA]</scope>
    <source>
        <strain evidence="1 2">SK53</strain>
    </source>
</reference>
<dbReference type="GeneID" id="93848321"/>
<proteinExistence type="predicted"/>
<dbReference type="Proteomes" id="UP000005070">
    <property type="component" value="Unassembled WGS sequence"/>
</dbReference>
<comment type="caution">
    <text evidence="1">The sequence shown here is derived from an EMBL/GenBank/DDBJ whole genome shotgun (WGS) entry which is preliminary data.</text>
</comment>
<accession>A0AAD2Y4G0</accession>
<evidence type="ECO:0000313" key="2">
    <source>
        <dbReference type="Proteomes" id="UP000005070"/>
    </source>
</evidence>